<accession>A0A3B1C7G0</accession>
<name>A0A3B1C7G0_9ZZZZ</name>
<gene>
    <name evidence="1" type="ORF">MNBD_IGNAVI01-600</name>
</gene>
<reference evidence="1" key="1">
    <citation type="submission" date="2018-06" db="EMBL/GenBank/DDBJ databases">
        <authorList>
            <person name="Zhirakovskaya E."/>
        </authorList>
    </citation>
    <scope>NUCLEOTIDE SEQUENCE</scope>
</reference>
<dbReference type="AlphaFoldDB" id="A0A3B1C7G0"/>
<proteinExistence type="predicted"/>
<evidence type="ECO:0000313" key="1">
    <source>
        <dbReference type="EMBL" id="VAX18800.1"/>
    </source>
</evidence>
<dbReference type="EMBL" id="UOGD01000115">
    <property type="protein sequence ID" value="VAX18800.1"/>
    <property type="molecule type" value="Genomic_DNA"/>
</dbReference>
<organism evidence="1">
    <name type="scientific">hydrothermal vent metagenome</name>
    <dbReference type="NCBI Taxonomy" id="652676"/>
    <lineage>
        <taxon>unclassified sequences</taxon>
        <taxon>metagenomes</taxon>
        <taxon>ecological metagenomes</taxon>
    </lineage>
</organism>
<sequence length="301" mass="34046">MKKHFKYFLLALAFIKFGCTEPAPTEIYVPEVPSDAQVDIEVLSPQPDLYVYQNGYDSIGYVAPTPSNKAIINLSGIRNTYKQYTVKRTSAFALFIDKNEKAVTPDGRTIGYLSRLIGKVSFNDVKAIPLPRIVKYKWHGAVVDTLLGWVHYFAQKHGSSALFPFPYNSSIEFKLEPIVGNNIIFDIPTPKEIVGKVIVHGTVRNKDLKIKLKWNSIDHGDILFIVGGMNQNDFSPFPLYKIRVKDTGEVNIPRSLLQTFPFGRFKQMVISFVRQRFVGDPRNGDQIIVAQSIHNIKIDVP</sequence>
<protein>
    <submittedName>
        <fullName evidence="1">Uncharacterized protein</fullName>
    </submittedName>
</protein>